<evidence type="ECO:0000313" key="7">
    <source>
        <dbReference type="Proteomes" id="UP001190700"/>
    </source>
</evidence>
<proteinExistence type="predicted"/>
<keyword evidence="3 5" id="KW-1133">Transmembrane helix</keyword>
<evidence type="ECO:0000256" key="4">
    <source>
        <dbReference type="ARBA" id="ARBA00023136"/>
    </source>
</evidence>
<feature type="transmembrane region" description="Helical" evidence="5">
    <location>
        <begin position="111"/>
        <end position="135"/>
    </location>
</feature>
<accession>A0AAE0F5X4</accession>
<dbReference type="InterPro" id="IPR002781">
    <property type="entry name" value="TM_pro_TauE-like"/>
</dbReference>
<evidence type="ECO:0000256" key="1">
    <source>
        <dbReference type="ARBA" id="ARBA00004141"/>
    </source>
</evidence>
<comment type="subcellular location">
    <subcellularLocation>
        <location evidence="1">Membrane</location>
        <topology evidence="1">Multi-pass membrane protein</topology>
    </subcellularLocation>
</comment>
<dbReference type="GO" id="GO:0016020">
    <property type="term" value="C:membrane"/>
    <property type="evidence" value="ECO:0007669"/>
    <property type="project" value="UniProtKB-SubCell"/>
</dbReference>
<evidence type="ECO:0000256" key="3">
    <source>
        <dbReference type="ARBA" id="ARBA00022989"/>
    </source>
</evidence>
<gene>
    <name evidence="6" type="ORF">CYMTET_37976</name>
</gene>
<reference evidence="6 7" key="1">
    <citation type="journal article" date="2015" name="Genome Biol. Evol.">
        <title>Comparative Genomics of a Bacterivorous Green Alga Reveals Evolutionary Causalities and Consequences of Phago-Mixotrophic Mode of Nutrition.</title>
        <authorList>
            <person name="Burns J.A."/>
            <person name="Paasch A."/>
            <person name="Narechania A."/>
            <person name="Kim E."/>
        </authorList>
    </citation>
    <scope>NUCLEOTIDE SEQUENCE [LARGE SCALE GENOMIC DNA]</scope>
    <source>
        <strain evidence="6 7">PLY_AMNH</strain>
    </source>
</reference>
<keyword evidence="4 5" id="KW-0472">Membrane</keyword>
<feature type="non-terminal residue" evidence="6">
    <location>
        <position position="1"/>
    </location>
</feature>
<protein>
    <submittedName>
        <fullName evidence="6">Uncharacterized protein</fullName>
    </submittedName>
</protein>
<sequence>VVGGLYCNSFDAALLREAYGALMLLLCIVLLTQNDETENVCEVDADSDEQLREMVSDDGVTYMYKAPQTDLFGAALTSFGALLTGILSVGIGEVVLPQLTRRWCIPVPVAAGTSVFVVITVALSSVFGQLSVFLAMDELEKMNEIPCWFGWMCIRCPVTSPTYFGISHPPYWWEAGFG</sequence>
<dbReference type="AlphaFoldDB" id="A0AAE0F5X4"/>
<feature type="transmembrane region" description="Helical" evidence="5">
    <location>
        <begin position="71"/>
        <end position="91"/>
    </location>
</feature>
<evidence type="ECO:0000256" key="2">
    <source>
        <dbReference type="ARBA" id="ARBA00022692"/>
    </source>
</evidence>
<name>A0AAE0F5X4_9CHLO</name>
<dbReference type="Proteomes" id="UP001190700">
    <property type="component" value="Unassembled WGS sequence"/>
</dbReference>
<keyword evidence="7" id="KW-1185">Reference proteome</keyword>
<keyword evidence="2 5" id="KW-0812">Transmembrane</keyword>
<evidence type="ECO:0000256" key="5">
    <source>
        <dbReference type="SAM" id="Phobius"/>
    </source>
</evidence>
<evidence type="ECO:0000313" key="6">
    <source>
        <dbReference type="EMBL" id="KAK3252744.1"/>
    </source>
</evidence>
<organism evidence="6 7">
    <name type="scientific">Cymbomonas tetramitiformis</name>
    <dbReference type="NCBI Taxonomy" id="36881"/>
    <lineage>
        <taxon>Eukaryota</taxon>
        <taxon>Viridiplantae</taxon>
        <taxon>Chlorophyta</taxon>
        <taxon>Pyramimonadophyceae</taxon>
        <taxon>Pyramimonadales</taxon>
        <taxon>Pyramimonadaceae</taxon>
        <taxon>Cymbomonas</taxon>
    </lineage>
</organism>
<dbReference type="EMBL" id="LGRX02025237">
    <property type="protein sequence ID" value="KAK3252744.1"/>
    <property type="molecule type" value="Genomic_DNA"/>
</dbReference>
<comment type="caution">
    <text evidence="6">The sequence shown here is derived from an EMBL/GenBank/DDBJ whole genome shotgun (WGS) entry which is preliminary data.</text>
</comment>
<dbReference type="Pfam" id="PF01925">
    <property type="entry name" value="TauE"/>
    <property type="match status" value="1"/>
</dbReference>